<reference evidence="3" key="1">
    <citation type="submission" date="2016-10" db="EMBL/GenBank/DDBJ databases">
        <authorList>
            <person name="Varghese N."/>
            <person name="Submissions S."/>
        </authorList>
    </citation>
    <scope>NUCLEOTIDE SEQUENCE [LARGE SCALE GENOMIC DNA]</scope>
    <source>
        <strain evidence="3">SP</strain>
    </source>
</reference>
<gene>
    <name evidence="2" type="ORF">SAMN05421736_12242</name>
</gene>
<name>A0A1H3UJP3_9BACI</name>
<organism evidence="2 3">
    <name type="scientific">Evansella caseinilytica</name>
    <dbReference type="NCBI Taxonomy" id="1503961"/>
    <lineage>
        <taxon>Bacteria</taxon>
        <taxon>Bacillati</taxon>
        <taxon>Bacillota</taxon>
        <taxon>Bacilli</taxon>
        <taxon>Bacillales</taxon>
        <taxon>Bacillaceae</taxon>
        <taxon>Evansella</taxon>
    </lineage>
</organism>
<protein>
    <submittedName>
        <fullName evidence="2">Uncharacterized protein</fullName>
    </submittedName>
</protein>
<dbReference type="AlphaFoldDB" id="A0A1H3UJP3"/>
<evidence type="ECO:0000256" key="1">
    <source>
        <dbReference type="SAM" id="Phobius"/>
    </source>
</evidence>
<proteinExistence type="predicted"/>
<evidence type="ECO:0000313" key="3">
    <source>
        <dbReference type="Proteomes" id="UP000198935"/>
    </source>
</evidence>
<dbReference type="Proteomes" id="UP000198935">
    <property type="component" value="Unassembled WGS sequence"/>
</dbReference>
<accession>A0A1H3UJP3</accession>
<keyword evidence="3" id="KW-1185">Reference proteome</keyword>
<keyword evidence="1" id="KW-0472">Membrane</keyword>
<evidence type="ECO:0000313" key="2">
    <source>
        <dbReference type="EMBL" id="SDZ62557.1"/>
    </source>
</evidence>
<sequence length="50" mass="5806">MLKFLGMFLMAFPILFIALKMGPLYMAIILFLLGLSSYVFAIYRQKSRRA</sequence>
<keyword evidence="1" id="KW-0812">Transmembrane</keyword>
<dbReference type="EMBL" id="FNPI01000022">
    <property type="protein sequence ID" value="SDZ62557.1"/>
    <property type="molecule type" value="Genomic_DNA"/>
</dbReference>
<feature type="transmembrane region" description="Helical" evidence="1">
    <location>
        <begin position="26"/>
        <end position="43"/>
    </location>
</feature>
<keyword evidence="1" id="KW-1133">Transmembrane helix</keyword>